<gene>
    <name evidence="3" type="ORF">HGRIS_008177</name>
</gene>
<keyword evidence="4" id="KW-1185">Reference proteome</keyword>
<accession>A0ABR3J7G7</accession>
<evidence type="ECO:0000259" key="2">
    <source>
        <dbReference type="PROSITE" id="PS50181"/>
    </source>
</evidence>
<dbReference type="InterPro" id="IPR036047">
    <property type="entry name" value="F-box-like_dom_sf"/>
</dbReference>
<dbReference type="CDD" id="cd09917">
    <property type="entry name" value="F-box_SF"/>
    <property type="match status" value="1"/>
</dbReference>
<comment type="caution">
    <text evidence="3">The sequence shown here is derived from an EMBL/GenBank/DDBJ whole genome shotgun (WGS) entry which is preliminary data.</text>
</comment>
<organism evidence="3 4">
    <name type="scientific">Hohenbuehelia grisea</name>
    <dbReference type="NCBI Taxonomy" id="104357"/>
    <lineage>
        <taxon>Eukaryota</taxon>
        <taxon>Fungi</taxon>
        <taxon>Dikarya</taxon>
        <taxon>Basidiomycota</taxon>
        <taxon>Agaricomycotina</taxon>
        <taxon>Agaricomycetes</taxon>
        <taxon>Agaricomycetidae</taxon>
        <taxon>Agaricales</taxon>
        <taxon>Pleurotineae</taxon>
        <taxon>Pleurotaceae</taxon>
        <taxon>Hohenbuehelia</taxon>
    </lineage>
</organism>
<evidence type="ECO:0000313" key="3">
    <source>
        <dbReference type="EMBL" id="KAL0951492.1"/>
    </source>
</evidence>
<dbReference type="InterPro" id="IPR001810">
    <property type="entry name" value="F-box_dom"/>
</dbReference>
<protein>
    <recommendedName>
        <fullName evidence="2">F-box domain-containing protein</fullName>
    </recommendedName>
</protein>
<dbReference type="Pfam" id="PF00646">
    <property type="entry name" value="F-box"/>
    <property type="match status" value="1"/>
</dbReference>
<feature type="region of interest" description="Disordered" evidence="1">
    <location>
        <begin position="25"/>
        <end position="44"/>
    </location>
</feature>
<dbReference type="SUPFAM" id="SSF81383">
    <property type="entry name" value="F-box domain"/>
    <property type="match status" value="1"/>
</dbReference>
<evidence type="ECO:0000256" key="1">
    <source>
        <dbReference type="SAM" id="MobiDB-lite"/>
    </source>
</evidence>
<evidence type="ECO:0000313" key="4">
    <source>
        <dbReference type="Proteomes" id="UP001556367"/>
    </source>
</evidence>
<feature type="domain" description="F-box" evidence="2">
    <location>
        <begin position="63"/>
        <end position="112"/>
    </location>
</feature>
<proteinExistence type="predicted"/>
<dbReference type="EMBL" id="JASNQZ010000011">
    <property type="protein sequence ID" value="KAL0951492.1"/>
    <property type="molecule type" value="Genomic_DNA"/>
</dbReference>
<sequence>MICDTLAESEVTQILLNDLSDHNSTLSSHASTTKESQNTRKTQTDLDAYTYQSDTEAPQDAFEVTKPGLPLEVFLEIFEYMGPRELLQLARTNKTFRAILMSRKSVRMWDAALSRIDPPVKCPEYMSAPMFCSVAFETSCSVCSKHTTKAPFWAFRLRLCQECRSLKTTPVTESIKPPRPYKTRFASAKLTVPARYVYLTADVDRYWNEFRKLKTDKERLAMDEREAKLMSDIHKRSSSLKYWHETYQTKEAERLQAQKRAKIQRRVDQITLKLKAMVDWDDEYDAVLGACLRAHRNVMTPTELELDEWEIIGPHLLAMLKKRKSELAVKTQMEEHDRRFDGLENIVEDFLRGHPGGFKPDVLEFYQFPEIRSHLEEDLTTKMSHATITSHVLPLLPRLLDEIRAEADTKFRALCREELQVPPDVDPLDLAVLSGRCFNCGQCYQVRLAYPEILSVHSFCKATALNDDGDDDYDYHWRKTRTITTWMKLWDDETTRGSAACGRRPSTYDFYDIQSGLERTTQVLQACKMDPATTTVQDMNDLGLQFACKFIGANGQDKYCKENMTWDAAMDHRLGCHSSMSNRRGQYLIVKAKGTTNS</sequence>
<feature type="compositionally biased region" description="Polar residues" evidence="1">
    <location>
        <begin position="25"/>
        <end position="41"/>
    </location>
</feature>
<dbReference type="SMART" id="SM00256">
    <property type="entry name" value="FBOX"/>
    <property type="match status" value="1"/>
</dbReference>
<dbReference type="Proteomes" id="UP001556367">
    <property type="component" value="Unassembled WGS sequence"/>
</dbReference>
<reference evidence="4" key="1">
    <citation type="submission" date="2024-06" db="EMBL/GenBank/DDBJ databases">
        <title>Multi-omics analyses provide insights into the biosynthesis of the anticancer antibiotic pleurotin in Hohenbuehelia grisea.</title>
        <authorList>
            <person name="Weaver J.A."/>
            <person name="Alberti F."/>
        </authorList>
    </citation>
    <scope>NUCLEOTIDE SEQUENCE [LARGE SCALE GENOMIC DNA]</scope>
    <source>
        <strain evidence="4">T-177</strain>
    </source>
</reference>
<name>A0ABR3J7G7_9AGAR</name>
<dbReference type="PROSITE" id="PS50181">
    <property type="entry name" value="FBOX"/>
    <property type="match status" value="1"/>
</dbReference>